<dbReference type="AlphaFoldDB" id="A0A2N9VSP1"/>
<dbReference type="KEGG" id="pht:BLM14_15815"/>
<protein>
    <submittedName>
        <fullName evidence="2">tRNA (Adenosine(37)-N6)-threonylcarbamoyltransferase complex dimerization subunit type 1 TsaB</fullName>
    </submittedName>
</protein>
<accession>A0A2N9VSP1</accession>
<evidence type="ECO:0000313" key="3">
    <source>
        <dbReference type="Proteomes" id="UP000232163"/>
    </source>
</evidence>
<organism evidence="2 3">
    <name type="scientific">Phyllobacterium zundukense</name>
    <dbReference type="NCBI Taxonomy" id="1867719"/>
    <lineage>
        <taxon>Bacteria</taxon>
        <taxon>Pseudomonadati</taxon>
        <taxon>Pseudomonadota</taxon>
        <taxon>Alphaproteobacteria</taxon>
        <taxon>Hyphomicrobiales</taxon>
        <taxon>Phyllobacteriaceae</taxon>
        <taxon>Phyllobacterium</taxon>
    </lineage>
</organism>
<keyword evidence="3" id="KW-1185">Reference proteome</keyword>
<dbReference type="PANTHER" id="PTHR11735:SF11">
    <property type="entry name" value="TRNA THREONYLCARBAMOYLADENOSINE BIOSYNTHESIS PROTEIN TSAB"/>
    <property type="match status" value="1"/>
</dbReference>
<dbReference type="RefSeq" id="WP_100000311.1">
    <property type="nucleotide sequence ID" value="NZ_CP017940.1"/>
</dbReference>
<gene>
    <name evidence="2" type="ORF">B5P45_26270</name>
</gene>
<feature type="domain" description="Gcp-like" evidence="1">
    <location>
        <begin position="34"/>
        <end position="128"/>
    </location>
</feature>
<evidence type="ECO:0000313" key="2">
    <source>
        <dbReference type="EMBL" id="PIO42509.1"/>
    </source>
</evidence>
<sequence length="229" mass="23709">MKLLALDTAANLCSVAILDVETGTVLAEMSEDIGKGHAERLMAVIEQAMAAAGVSITDTGKIAVSVGPGSFTGVRVGVSTARGFALALKCPVVGISTLEALAYDAAKLVPGSPILSIIDARRDELYAQFFGGDGSAQSEPMVTALPLILEQLAERGPGLVLAGSGAQLINEKLDRLLDIAVTTATGSIEAFARLGALHAADEEAPKPLYLRGLDVKPQQGFVLKRKVTE</sequence>
<dbReference type="Pfam" id="PF00814">
    <property type="entry name" value="TsaD"/>
    <property type="match status" value="1"/>
</dbReference>
<dbReference type="SUPFAM" id="SSF53067">
    <property type="entry name" value="Actin-like ATPase domain"/>
    <property type="match status" value="2"/>
</dbReference>
<dbReference type="InterPro" id="IPR043129">
    <property type="entry name" value="ATPase_NBD"/>
</dbReference>
<dbReference type="InterPro" id="IPR022496">
    <property type="entry name" value="T6A_TsaB"/>
</dbReference>
<comment type="caution">
    <text evidence="2">The sequence shown here is derived from an EMBL/GenBank/DDBJ whole genome shotgun (WGS) entry which is preliminary data.</text>
</comment>
<reference evidence="3" key="1">
    <citation type="journal article" date="2017" name="Int J Environ Stud">
        <title>Does the Miocene-Pliocene relict legume Oxytropis triphylla form nitrogen-fixing nodules with a combination of bacterial strains?</title>
        <authorList>
            <person name="Safronova V."/>
            <person name="Belimov A."/>
            <person name="Sazanova A."/>
            <person name="Kuznetsova I."/>
            <person name="Popova J."/>
            <person name="Andronov E."/>
            <person name="Verkhozina A."/>
            <person name="Tikhonovich I."/>
        </authorList>
    </citation>
    <scope>NUCLEOTIDE SEQUENCE [LARGE SCALE GENOMIC DNA]</scope>
    <source>
        <strain evidence="3">Tri-38</strain>
    </source>
</reference>
<dbReference type="GO" id="GO:0016740">
    <property type="term" value="F:transferase activity"/>
    <property type="evidence" value="ECO:0007669"/>
    <property type="project" value="UniProtKB-KW"/>
</dbReference>
<dbReference type="GO" id="GO:0005829">
    <property type="term" value="C:cytosol"/>
    <property type="evidence" value="ECO:0007669"/>
    <property type="project" value="TreeGrafter"/>
</dbReference>
<keyword evidence="2" id="KW-0808">Transferase</keyword>
<dbReference type="InterPro" id="IPR000905">
    <property type="entry name" value="Gcp-like_dom"/>
</dbReference>
<dbReference type="EMBL" id="MZMT01000053">
    <property type="protein sequence ID" value="PIO42509.1"/>
    <property type="molecule type" value="Genomic_DNA"/>
</dbReference>
<dbReference type="CDD" id="cd24032">
    <property type="entry name" value="ASKHA_NBD_TsaB"/>
    <property type="match status" value="1"/>
</dbReference>
<dbReference type="Gene3D" id="3.30.420.40">
    <property type="match status" value="2"/>
</dbReference>
<dbReference type="GO" id="GO:0002949">
    <property type="term" value="P:tRNA threonylcarbamoyladenosine modification"/>
    <property type="evidence" value="ECO:0007669"/>
    <property type="project" value="InterPro"/>
</dbReference>
<evidence type="ECO:0000259" key="1">
    <source>
        <dbReference type="Pfam" id="PF00814"/>
    </source>
</evidence>
<name>A0A2N9VSP1_9HYPH</name>
<proteinExistence type="predicted"/>
<dbReference type="PANTHER" id="PTHR11735">
    <property type="entry name" value="TRNA N6-ADENOSINE THREONYLCARBAMOYLTRANSFERASE"/>
    <property type="match status" value="1"/>
</dbReference>
<dbReference type="OrthoDB" id="9809995at2"/>
<dbReference type="NCBIfam" id="TIGR03725">
    <property type="entry name" value="T6A_YeaZ"/>
    <property type="match status" value="1"/>
</dbReference>
<dbReference type="Proteomes" id="UP000232163">
    <property type="component" value="Unassembled WGS sequence"/>
</dbReference>